<evidence type="ECO:0000313" key="10">
    <source>
        <dbReference type="Proteomes" id="UP000282529"/>
    </source>
</evidence>
<reference evidence="9 10" key="1">
    <citation type="submission" date="2018-11" db="EMBL/GenBank/DDBJ databases">
        <title>Genome sequence of strain 7197.</title>
        <authorList>
            <person name="Gao J."/>
            <person name="Sun J."/>
        </authorList>
    </citation>
    <scope>NUCLEOTIDE SEQUENCE [LARGE SCALE GENOMIC DNA]</scope>
    <source>
        <strain evidence="9 10">7197</strain>
    </source>
</reference>
<feature type="domain" description="ABC transmembrane type-1" evidence="8">
    <location>
        <begin position="75"/>
        <end position="272"/>
    </location>
</feature>
<evidence type="ECO:0000256" key="7">
    <source>
        <dbReference type="RuleBase" id="RU363032"/>
    </source>
</evidence>
<feature type="transmembrane region" description="Helical" evidence="7">
    <location>
        <begin position="182"/>
        <end position="207"/>
    </location>
</feature>
<dbReference type="OrthoDB" id="9810086at2"/>
<evidence type="ECO:0000256" key="3">
    <source>
        <dbReference type="ARBA" id="ARBA00022475"/>
    </source>
</evidence>
<gene>
    <name evidence="9" type="ORF">EH198_19585</name>
</gene>
<evidence type="ECO:0000313" key="9">
    <source>
        <dbReference type="EMBL" id="RQW09372.1"/>
    </source>
</evidence>
<feature type="transmembrane region" description="Helical" evidence="7">
    <location>
        <begin position="78"/>
        <end position="98"/>
    </location>
</feature>
<dbReference type="InterPro" id="IPR000515">
    <property type="entry name" value="MetI-like"/>
</dbReference>
<keyword evidence="6 7" id="KW-0472">Membrane</keyword>
<dbReference type="GO" id="GO:0005886">
    <property type="term" value="C:plasma membrane"/>
    <property type="evidence" value="ECO:0007669"/>
    <property type="project" value="UniProtKB-SubCell"/>
</dbReference>
<dbReference type="PANTHER" id="PTHR43744">
    <property type="entry name" value="ABC TRANSPORTER PERMEASE PROTEIN MG189-RELATED-RELATED"/>
    <property type="match status" value="1"/>
</dbReference>
<proteinExistence type="inferred from homology"/>
<sequence>MHYRKTMEFRVFSVINFLFMALVIFGVTLPFLHLLAVSFSDSAANTSGKVKFLPIGMNMEAYKFIFQHPSILGGFWNAIVQTAVGTLISIFMMTICAYPLSKPIKGRKVMIWLIMLTMFFNGGLIPTYMLVKGLGLLDTLGAIVLPLCITPYFLMIMINFFQSFPDNLEESALIDGLNPIQILFRIVLPLSKTIMATMILFLVVMYWNNWFNSLIYLNSPDKYPIMLIVRNILDGANLVNGSLTGTNLEKLSTASLKSAAIMATTLPIFCVIPFVQKHFTKGVLLGAVKG</sequence>
<keyword evidence="5 7" id="KW-1133">Transmembrane helix</keyword>
<evidence type="ECO:0000256" key="1">
    <source>
        <dbReference type="ARBA" id="ARBA00004651"/>
    </source>
</evidence>
<dbReference type="Proteomes" id="UP000282529">
    <property type="component" value="Unassembled WGS sequence"/>
</dbReference>
<feature type="transmembrane region" description="Helical" evidence="7">
    <location>
        <begin position="143"/>
        <end position="161"/>
    </location>
</feature>
<keyword evidence="10" id="KW-1185">Reference proteome</keyword>
<feature type="transmembrane region" description="Helical" evidence="7">
    <location>
        <begin position="110"/>
        <end position="131"/>
    </location>
</feature>
<feature type="transmembrane region" description="Helical" evidence="7">
    <location>
        <begin position="12"/>
        <end position="32"/>
    </location>
</feature>
<dbReference type="PANTHER" id="PTHR43744:SF9">
    <property type="entry name" value="POLYGALACTURONAN_RHAMNOGALACTURONAN TRANSPORT SYSTEM PERMEASE PROTEIN YTCP"/>
    <property type="match status" value="1"/>
</dbReference>
<dbReference type="EMBL" id="RQPI01000014">
    <property type="protein sequence ID" value="RQW09372.1"/>
    <property type="molecule type" value="Genomic_DNA"/>
</dbReference>
<feature type="transmembrane region" description="Helical" evidence="7">
    <location>
        <begin position="256"/>
        <end position="275"/>
    </location>
</feature>
<evidence type="ECO:0000256" key="2">
    <source>
        <dbReference type="ARBA" id="ARBA00022448"/>
    </source>
</evidence>
<keyword evidence="2 7" id="KW-0813">Transport</keyword>
<dbReference type="PROSITE" id="PS50928">
    <property type="entry name" value="ABC_TM1"/>
    <property type="match status" value="1"/>
</dbReference>
<dbReference type="GO" id="GO:0055085">
    <property type="term" value="P:transmembrane transport"/>
    <property type="evidence" value="ECO:0007669"/>
    <property type="project" value="InterPro"/>
</dbReference>
<evidence type="ECO:0000256" key="6">
    <source>
        <dbReference type="ARBA" id="ARBA00023136"/>
    </source>
</evidence>
<protein>
    <submittedName>
        <fullName evidence="9">Carbohydrate ABC transporter permease</fullName>
    </submittedName>
</protein>
<dbReference type="RefSeq" id="WP_124697193.1">
    <property type="nucleotide sequence ID" value="NZ_JBHUFE010000014.1"/>
</dbReference>
<keyword evidence="3" id="KW-1003">Cell membrane</keyword>
<comment type="similarity">
    <text evidence="7">Belongs to the binding-protein-dependent transport system permease family.</text>
</comment>
<dbReference type="AlphaFoldDB" id="A0A3N9PSM6"/>
<dbReference type="Gene3D" id="1.10.3720.10">
    <property type="entry name" value="MetI-like"/>
    <property type="match status" value="1"/>
</dbReference>
<dbReference type="CDD" id="cd06261">
    <property type="entry name" value="TM_PBP2"/>
    <property type="match status" value="1"/>
</dbReference>
<dbReference type="InterPro" id="IPR035906">
    <property type="entry name" value="MetI-like_sf"/>
</dbReference>
<accession>A0A3N9PSM6</accession>
<name>A0A3N9PSM6_9BACL</name>
<evidence type="ECO:0000256" key="5">
    <source>
        <dbReference type="ARBA" id="ARBA00022989"/>
    </source>
</evidence>
<evidence type="ECO:0000259" key="8">
    <source>
        <dbReference type="PROSITE" id="PS50928"/>
    </source>
</evidence>
<comment type="subcellular location">
    <subcellularLocation>
        <location evidence="1 7">Cell membrane</location>
        <topology evidence="1 7">Multi-pass membrane protein</topology>
    </subcellularLocation>
</comment>
<dbReference type="Pfam" id="PF00528">
    <property type="entry name" value="BPD_transp_1"/>
    <property type="match status" value="1"/>
</dbReference>
<evidence type="ECO:0000256" key="4">
    <source>
        <dbReference type="ARBA" id="ARBA00022692"/>
    </source>
</evidence>
<keyword evidence="4 7" id="KW-0812">Transmembrane</keyword>
<organism evidence="9 10">
    <name type="scientific">Paenibacillus rhizophilus</name>
    <dbReference type="NCBI Taxonomy" id="1850366"/>
    <lineage>
        <taxon>Bacteria</taxon>
        <taxon>Bacillati</taxon>
        <taxon>Bacillota</taxon>
        <taxon>Bacilli</taxon>
        <taxon>Bacillales</taxon>
        <taxon>Paenibacillaceae</taxon>
        <taxon>Paenibacillus</taxon>
    </lineage>
</organism>
<comment type="caution">
    <text evidence="9">The sequence shown here is derived from an EMBL/GenBank/DDBJ whole genome shotgun (WGS) entry which is preliminary data.</text>
</comment>
<dbReference type="SUPFAM" id="SSF161098">
    <property type="entry name" value="MetI-like"/>
    <property type="match status" value="1"/>
</dbReference>